<gene>
    <name evidence="2" type="ORF">NCTC10082_00198</name>
    <name evidence="3" type="ORF">QDW62_11255</name>
</gene>
<dbReference type="Proteomes" id="UP000255164">
    <property type="component" value="Unassembled WGS sequence"/>
</dbReference>
<reference evidence="2 4" key="1">
    <citation type="submission" date="2018-06" db="EMBL/GenBank/DDBJ databases">
        <authorList>
            <consortium name="Pathogen Informatics"/>
            <person name="Doyle S."/>
        </authorList>
    </citation>
    <scope>NUCLEOTIDE SEQUENCE [LARGE SCALE GENOMIC DNA]</scope>
    <source>
        <strain evidence="2 4">NCTC10082</strain>
    </source>
</reference>
<organism evidence="2 4">
    <name type="scientific">Escherichia coli</name>
    <dbReference type="NCBI Taxonomy" id="562"/>
    <lineage>
        <taxon>Bacteria</taxon>
        <taxon>Pseudomonadati</taxon>
        <taxon>Pseudomonadota</taxon>
        <taxon>Gammaproteobacteria</taxon>
        <taxon>Enterobacterales</taxon>
        <taxon>Enterobacteriaceae</taxon>
        <taxon>Escherichia</taxon>
    </lineage>
</organism>
<name>A0A2X6ITR7_ECOLX</name>
<accession>A0A2X6ITR7</accession>
<evidence type="ECO:0000313" key="3">
    <source>
        <dbReference type="EMBL" id="WHI04033.1"/>
    </source>
</evidence>
<dbReference type="RefSeq" id="WP_000733801.1">
    <property type="nucleotide sequence ID" value="NZ_BFKY01000166.1"/>
</dbReference>
<evidence type="ECO:0000313" key="2">
    <source>
        <dbReference type="EMBL" id="STE01925.1"/>
    </source>
</evidence>
<evidence type="ECO:0000313" key="4">
    <source>
        <dbReference type="Proteomes" id="UP000255164"/>
    </source>
</evidence>
<feature type="signal peptide" evidence="1">
    <location>
        <begin position="1"/>
        <end position="19"/>
    </location>
</feature>
<reference evidence="3" key="2">
    <citation type="journal article" date="2023" name="Front. Microbiol.">
        <title>Virotyping and genetic antimicrobial susceptibility testing of porcine ETEC/STEC strains and associated plasmid types.</title>
        <authorList>
            <person name="Vereecke N."/>
            <person name="Van Hoorde S."/>
            <person name="Sperling D."/>
            <person name="Theuns S."/>
            <person name="Devriendt B."/>
            <person name="Cox E."/>
        </authorList>
    </citation>
    <scope>NUCLEOTIDE SEQUENCE</scope>
    <source>
        <strain evidence="3">ETEC4085</strain>
    </source>
</reference>
<sequence>MKKLISLLIASTLSFSVCAQEEDNYHTRLIRAACNDAMHKLQLQYGRRFICHTDNFTAGNMNAAYLSDSVYGKSGIMLMKFGNVYYDNPSHPTHDTLHYSYNIQDMNTAISLIVNGGGLNDQQINYQICKKAITDTKEKIKKNNKDYLDKKIDHKTYEIMNSVFNDSIKNFEKCVAENK</sequence>
<keyword evidence="1" id="KW-0732">Signal</keyword>
<evidence type="ECO:0000256" key="1">
    <source>
        <dbReference type="SAM" id="SignalP"/>
    </source>
</evidence>
<protein>
    <submittedName>
        <fullName evidence="2">Uncharacterized protein</fullName>
    </submittedName>
</protein>
<dbReference type="EMBL" id="UFZA01000001">
    <property type="protein sequence ID" value="STE01925.1"/>
    <property type="molecule type" value="Genomic_DNA"/>
</dbReference>
<proteinExistence type="predicted"/>
<dbReference type="EMBL" id="CP122634">
    <property type="protein sequence ID" value="WHI04033.1"/>
    <property type="molecule type" value="Genomic_DNA"/>
</dbReference>
<dbReference type="AlphaFoldDB" id="A0A2X6ITR7"/>
<feature type="chain" id="PRO_5042701711" evidence="1">
    <location>
        <begin position="20"/>
        <end position="179"/>
    </location>
</feature>
<dbReference type="Proteomes" id="UP001179946">
    <property type="component" value="Chromosome"/>
</dbReference>